<dbReference type="Gene3D" id="3.60.21.10">
    <property type="match status" value="1"/>
</dbReference>
<dbReference type="PANTHER" id="PTHR33393:SF11">
    <property type="entry name" value="POLYGLUTAMINE SYNTHESIS ACCESSORY PROTEIN RV0574C-RELATED"/>
    <property type="match status" value="1"/>
</dbReference>
<feature type="domain" description="Capsule synthesis protein CapA" evidence="2">
    <location>
        <begin position="30"/>
        <end position="266"/>
    </location>
</feature>
<organism evidence="3 4">
    <name type="scientific">Nitrosomonas supralitoralis</name>
    <dbReference type="NCBI Taxonomy" id="2116706"/>
    <lineage>
        <taxon>Bacteria</taxon>
        <taxon>Pseudomonadati</taxon>
        <taxon>Pseudomonadota</taxon>
        <taxon>Betaproteobacteria</taxon>
        <taxon>Nitrosomonadales</taxon>
        <taxon>Nitrosomonadaceae</taxon>
        <taxon>Nitrosomonas</taxon>
    </lineage>
</organism>
<dbReference type="InterPro" id="IPR019079">
    <property type="entry name" value="Capsule_synth_CapA"/>
</dbReference>
<dbReference type="SUPFAM" id="SSF56300">
    <property type="entry name" value="Metallo-dependent phosphatases"/>
    <property type="match status" value="1"/>
</dbReference>
<dbReference type="SMART" id="SM00854">
    <property type="entry name" value="PGA_cap"/>
    <property type="match status" value="1"/>
</dbReference>
<dbReference type="PANTHER" id="PTHR33393">
    <property type="entry name" value="POLYGLUTAMINE SYNTHESIS ACCESSORY PROTEIN RV0574C-RELATED"/>
    <property type="match status" value="1"/>
</dbReference>
<dbReference type="Pfam" id="PF09587">
    <property type="entry name" value="PGA_cap"/>
    <property type="match status" value="1"/>
</dbReference>
<comment type="caution">
    <text evidence="3">The sequence shown here is derived from an EMBL/GenBank/DDBJ whole genome shotgun (WGS) entry which is preliminary data.</text>
</comment>
<dbReference type="CDD" id="cd07381">
    <property type="entry name" value="MPP_CapA"/>
    <property type="match status" value="1"/>
</dbReference>
<protein>
    <submittedName>
        <fullName evidence="3">Poly-gamma-glutamate biosynthesis protein</fullName>
    </submittedName>
</protein>
<name>A0A2P7NTY4_9PROT</name>
<proteinExistence type="inferred from homology"/>
<dbReference type="AlphaFoldDB" id="A0A2P7NTY4"/>
<dbReference type="InterPro" id="IPR052169">
    <property type="entry name" value="CW_Biosynth-Accessory"/>
</dbReference>
<gene>
    <name evidence="3" type="ORF">C7H79_10835</name>
</gene>
<comment type="similarity">
    <text evidence="1">Belongs to the CapA family.</text>
</comment>
<evidence type="ECO:0000313" key="4">
    <source>
        <dbReference type="Proteomes" id="UP000241912"/>
    </source>
</evidence>
<accession>A0A2P7NTY4</accession>
<dbReference type="OrthoDB" id="5405713at2"/>
<evidence type="ECO:0000256" key="1">
    <source>
        <dbReference type="ARBA" id="ARBA00005662"/>
    </source>
</evidence>
<reference evidence="3 4" key="1">
    <citation type="submission" date="2018-03" db="EMBL/GenBank/DDBJ databases">
        <title>Draft genome of Nitrosomonas supralitoralis APG5.</title>
        <authorList>
            <person name="Urakawa H."/>
            <person name="Lopez J.V."/>
        </authorList>
    </citation>
    <scope>NUCLEOTIDE SEQUENCE [LARGE SCALE GENOMIC DNA]</scope>
    <source>
        <strain evidence="3 4">APG5</strain>
    </source>
</reference>
<keyword evidence="4" id="KW-1185">Reference proteome</keyword>
<evidence type="ECO:0000313" key="3">
    <source>
        <dbReference type="EMBL" id="PSJ16931.1"/>
    </source>
</evidence>
<dbReference type="InterPro" id="IPR029052">
    <property type="entry name" value="Metallo-depent_PP-like"/>
</dbReference>
<dbReference type="EMBL" id="PXXU01000032">
    <property type="protein sequence ID" value="PSJ16931.1"/>
    <property type="molecule type" value="Genomic_DNA"/>
</dbReference>
<dbReference type="Proteomes" id="UP000241912">
    <property type="component" value="Unassembled WGS sequence"/>
</dbReference>
<sequence length="331" mass="36704">MRLFLIIFVITLSLILCPPIYAQTKADTVSVLFVGDIVLDGLPGSAIEQGQDPFSAFASIFAKADIRIGNLECVVATTGNPVEKNFTFRAHPRTLPILKKYFDALSIANNHSGDYGAVAFSEMLTRIDAHKIGRFGGGHNLVEAHVPFIIEKNGIRIALLGYNEFMPRSFEANLNTAGIAWSEDEHVVRDIKAARQIYKADIVIPFMHWGWENEMKAGKRQRDLARIMIDAGADAVIGGHPHVIQDTEHYRGKPIIYSLGNFIMDAVDNEAQTLGWVLRLHIHKSGVQTWDTQLAKINKDTGIPVPMPNESTPCWDKKTGVTSTCKNAELR</sequence>
<evidence type="ECO:0000259" key="2">
    <source>
        <dbReference type="SMART" id="SM00854"/>
    </source>
</evidence>
<dbReference type="RefSeq" id="WP_106707288.1">
    <property type="nucleotide sequence ID" value="NZ_PXXU01000032.1"/>
</dbReference>